<dbReference type="GeneID" id="78525604"/>
<name>A0A0C9M3V1_SPHPI</name>
<dbReference type="Proteomes" id="UP000032025">
    <property type="component" value="Unassembled WGS sequence"/>
</dbReference>
<dbReference type="EMBL" id="BBJS01000043">
    <property type="protein sequence ID" value="GAN14625.1"/>
    <property type="molecule type" value="Genomic_DNA"/>
</dbReference>
<evidence type="ECO:0000313" key="1">
    <source>
        <dbReference type="EMBL" id="GAN14625.1"/>
    </source>
</evidence>
<comment type="caution">
    <text evidence="1">The sequence shown here is derived from an EMBL/GenBank/DDBJ whole genome shotgun (WGS) entry which is preliminary data.</text>
</comment>
<sequence length="66" mass="7428">MFAPDPGLSPKRLLLCSRENAQRVATRLFDLQPGRVSIVRTGNPLQPFRVCTMPCRGERVEVEMVS</sequence>
<evidence type="ECO:0000313" key="2">
    <source>
        <dbReference type="Proteomes" id="UP000032025"/>
    </source>
</evidence>
<gene>
    <name evidence="1" type="ORF">SP6_43_01240</name>
</gene>
<organism evidence="1 2">
    <name type="scientific">Sphingomonas paucimobilis NBRC 13935</name>
    <dbReference type="NCBI Taxonomy" id="1219050"/>
    <lineage>
        <taxon>Bacteria</taxon>
        <taxon>Pseudomonadati</taxon>
        <taxon>Pseudomonadota</taxon>
        <taxon>Alphaproteobacteria</taxon>
        <taxon>Sphingomonadales</taxon>
        <taxon>Sphingomonadaceae</taxon>
        <taxon>Sphingomonas</taxon>
    </lineage>
</organism>
<dbReference type="RefSeq" id="WP_042469284.1">
    <property type="nucleotide sequence ID" value="NZ_BBJS01000043.1"/>
</dbReference>
<protein>
    <submittedName>
        <fullName evidence="1">DNA, contig: SP643</fullName>
    </submittedName>
</protein>
<keyword evidence="2" id="KW-1185">Reference proteome</keyword>
<accession>A0A0C9M3V1</accession>
<proteinExistence type="predicted"/>
<dbReference type="AlphaFoldDB" id="A0A0C9M3V1"/>
<reference evidence="1 2" key="1">
    <citation type="submission" date="2014-08" db="EMBL/GenBank/DDBJ databases">
        <title>Whole genome shotgun sequence of Sphingomonas paucimobilis NBRC 13935.</title>
        <authorList>
            <person name="Hosoyama A."/>
            <person name="Hashimoto M."/>
            <person name="Hosoyama Y."/>
            <person name="Noguchi M."/>
            <person name="Uohara A."/>
            <person name="Ohji S."/>
            <person name="Katano-Makiyama Y."/>
            <person name="Ichikawa N."/>
            <person name="Kimura A."/>
            <person name="Yamazoe A."/>
            <person name="Fujita N."/>
        </authorList>
    </citation>
    <scope>NUCLEOTIDE SEQUENCE [LARGE SCALE GENOMIC DNA]</scope>
    <source>
        <strain evidence="1 2">NBRC 13935</strain>
    </source>
</reference>